<evidence type="ECO:0000313" key="2">
    <source>
        <dbReference type="Proteomes" id="UP000789525"/>
    </source>
</evidence>
<comment type="caution">
    <text evidence="1">The sequence shown here is derived from an EMBL/GenBank/DDBJ whole genome shotgun (WGS) entry which is preliminary data.</text>
</comment>
<organism evidence="1 2">
    <name type="scientific">Acaulospora colombiana</name>
    <dbReference type="NCBI Taxonomy" id="27376"/>
    <lineage>
        <taxon>Eukaryota</taxon>
        <taxon>Fungi</taxon>
        <taxon>Fungi incertae sedis</taxon>
        <taxon>Mucoromycota</taxon>
        <taxon>Glomeromycotina</taxon>
        <taxon>Glomeromycetes</taxon>
        <taxon>Diversisporales</taxon>
        <taxon>Acaulosporaceae</taxon>
        <taxon>Acaulospora</taxon>
    </lineage>
</organism>
<reference evidence="1" key="1">
    <citation type="submission" date="2021-06" db="EMBL/GenBank/DDBJ databases">
        <authorList>
            <person name="Kallberg Y."/>
            <person name="Tangrot J."/>
            <person name="Rosling A."/>
        </authorList>
    </citation>
    <scope>NUCLEOTIDE SEQUENCE</scope>
    <source>
        <strain evidence="1">CL356</strain>
    </source>
</reference>
<protein>
    <submittedName>
        <fullName evidence="1">14141_t:CDS:1</fullName>
    </submittedName>
</protein>
<dbReference type="Proteomes" id="UP000789525">
    <property type="component" value="Unassembled WGS sequence"/>
</dbReference>
<accession>A0ACA9Q3P6</accession>
<sequence length="174" mass="18700">SFNGNPVGSTVRKYPTYNREGGEICASADGQISRKRTRTSSRMKNEAMGNLGEPATELVQGGSVHTDFLQRLPPAGHLSFTQISRLPSFTRCQNLLIYSPSTANSPNFSLPSSPFNLSVLQRLLGSVGSFGSLQSAAICTKIIAAFEPRRNCAVWIYEMAIAPGDPTKSDCAAL</sequence>
<dbReference type="EMBL" id="CAJVPT010044396">
    <property type="protein sequence ID" value="CAG8734264.1"/>
    <property type="molecule type" value="Genomic_DNA"/>
</dbReference>
<keyword evidence="2" id="KW-1185">Reference proteome</keyword>
<name>A0ACA9Q3P6_9GLOM</name>
<evidence type="ECO:0000313" key="1">
    <source>
        <dbReference type="EMBL" id="CAG8734264.1"/>
    </source>
</evidence>
<proteinExistence type="predicted"/>
<gene>
    <name evidence="1" type="ORF">ACOLOM_LOCUS11818</name>
</gene>
<feature type="non-terminal residue" evidence="1">
    <location>
        <position position="1"/>
    </location>
</feature>